<dbReference type="InterPro" id="IPR006675">
    <property type="entry name" value="HDIG_dom"/>
</dbReference>
<reference evidence="3" key="1">
    <citation type="submission" date="2016-10" db="EMBL/GenBank/DDBJ databases">
        <authorList>
            <person name="Varghese N."/>
            <person name="Submissions S."/>
        </authorList>
    </citation>
    <scope>NUCLEOTIDE SEQUENCE [LARGE SCALE GENOMIC DNA]</scope>
    <source>
        <strain evidence="3">DSM 241</strain>
    </source>
</reference>
<evidence type="ECO:0000313" key="3">
    <source>
        <dbReference type="Proteomes" id="UP000199256"/>
    </source>
</evidence>
<dbReference type="SUPFAM" id="SSF109604">
    <property type="entry name" value="HD-domain/PDEase-like"/>
    <property type="match status" value="1"/>
</dbReference>
<dbReference type="InterPro" id="IPR003607">
    <property type="entry name" value="HD/PDEase_dom"/>
</dbReference>
<gene>
    <name evidence="2" type="ORF">SAMN05444515_10735</name>
</gene>
<feature type="domain" description="HDOD" evidence="1">
    <location>
        <begin position="21"/>
        <end position="216"/>
    </location>
</feature>
<dbReference type="PANTHER" id="PTHR33525">
    <property type="match status" value="1"/>
</dbReference>
<name>A0A1H7L8S6_9GAMM</name>
<dbReference type="Gene3D" id="1.10.3210.10">
    <property type="entry name" value="Hypothetical protein af1432"/>
    <property type="match status" value="1"/>
</dbReference>
<dbReference type="SMART" id="SM00471">
    <property type="entry name" value="HDc"/>
    <property type="match status" value="1"/>
</dbReference>
<dbReference type="AlphaFoldDB" id="A0A1H7L8S6"/>
<dbReference type="STRING" id="1396821.SAMN05444515_10735"/>
<dbReference type="RefSeq" id="WP_090252976.1">
    <property type="nucleotide sequence ID" value="NZ_FOAA01000007.1"/>
</dbReference>
<dbReference type="Proteomes" id="UP000199256">
    <property type="component" value="Unassembled WGS sequence"/>
</dbReference>
<dbReference type="PROSITE" id="PS51833">
    <property type="entry name" value="HDOD"/>
    <property type="match status" value="1"/>
</dbReference>
<dbReference type="InterPro" id="IPR052340">
    <property type="entry name" value="RNase_Y/CdgJ"/>
</dbReference>
<evidence type="ECO:0000259" key="1">
    <source>
        <dbReference type="PROSITE" id="PS51833"/>
    </source>
</evidence>
<dbReference type="NCBIfam" id="TIGR00277">
    <property type="entry name" value="HDIG"/>
    <property type="match status" value="1"/>
</dbReference>
<accession>A0A1H7L8S6</accession>
<dbReference type="EMBL" id="FOAA01000007">
    <property type="protein sequence ID" value="SEK94667.1"/>
    <property type="molecule type" value="Genomic_DNA"/>
</dbReference>
<organism evidence="2 3">
    <name type="scientific">Ectothiorhodospira marina</name>
    <dbReference type="NCBI Taxonomy" id="1396821"/>
    <lineage>
        <taxon>Bacteria</taxon>
        <taxon>Pseudomonadati</taxon>
        <taxon>Pseudomonadota</taxon>
        <taxon>Gammaproteobacteria</taxon>
        <taxon>Chromatiales</taxon>
        <taxon>Ectothiorhodospiraceae</taxon>
        <taxon>Ectothiorhodospira</taxon>
    </lineage>
</organism>
<dbReference type="PANTHER" id="PTHR33525:SF3">
    <property type="entry name" value="RIBONUCLEASE Y"/>
    <property type="match status" value="1"/>
</dbReference>
<protein>
    <submittedName>
        <fullName evidence="2">HDIG domain-containing protein</fullName>
    </submittedName>
</protein>
<dbReference type="CDD" id="cd00077">
    <property type="entry name" value="HDc"/>
    <property type="match status" value="1"/>
</dbReference>
<sequence length="293" mass="32322">MGELSDKRFDLDDLLKDVSHLISPPEIIIRLRQALEAPHSSANSIAAIVTQDPNLSAQVLHLANSAMYGLPNRIDTVSRAISIIGTRALYHLALAVSATNTFSRLPCELVNVAVFWRHSIFTALVARSLAQRCHVLHPERLFVAGLLHDVGSLVLYSQYPEALREALMISQGNEQVLAEQEREILGFDHADVGGELLRIWGLPPVLQEAVGRHHRPGAAHQASLEVSVVHLADALSNRTEQGSFSEYGGYACLVDPGIWTTLKLEEEDTDDIWDEITPQFLEILTVIVPRARA</sequence>
<proteinExistence type="predicted"/>
<dbReference type="OrthoDB" id="9770715at2"/>
<dbReference type="Pfam" id="PF08668">
    <property type="entry name" value="HDOD"/>
    <property type="match status" value="1"/>
</dbReference>
<dbReference type="InterPro" id="IPR013976">
    <property type="entry name" value="HDOD"/>
</dbReference>
<keyword evidence="3" id="KW-1185">Reference proteome</keyword>
<evidence type="ECO:0000313" key="2">
    <source>
        <dbReference type="EMBL" id="SEK94667.1"/>
    </source>
</evidence>